<feature type="region of interest" description="Disordered" evidence="1">
    <location>
        <begin position="40"/>
        <end position="149"/>
    </location>
</feature>
<feature type="compositionally biased region" description="Basic residues" evidence="1">
    <location>
        <begin position="125"/>
        <end position="142"/>
    </location>
</feature>
<keyword evidence="3" id="KW-1185">Reference proteome</keyword>
<sequence>MCHIQCSFEPLLALFVHSISVPDEDGELLMDFDKDIQSDHDEHRQDFLEDGNDDGWNNNNKRERFPTPMYNDSKTKPKKQLIKSSSPTSKASKDDEGGVDRNLGIEEDDVEEIVRDDCSDGSGGGKRKREKGEKRMRKKNLSRGRVEGH</sequence>
<name>A0A8S0RH04_OLEEU</name>
<dbReference type="Gramene" id="OE9A056154T1">
    <property type="protein sequence ID" value="OE9A056154C1"/>
    <property type="gene ID" value="OE9A056154"/>
</dbReference>
<dbReference type="Proteomes" id="UP000594638">
    <property type="component" value="Unassembled WGS sequence"/>
</dbReference>
<evidence type="ECO:0000256" key="1">
    <source>
        <dbReference type="SAM" id="MobiDB-lite"/>
    </source>
</evidence>
<dbReference type="EMBL" id="CACTIH010003617">
    <property type="protein sequence ID" value="CAA2978287.1"/>
    <property type="molecule type" value="Genomic_DNA"/>
</dbReference>
<evidence type="ECO:0000313" key="2">
    <source>
        <dbReference type="EMBL" id="CAA2978287.1"/>
    </source>
</evidence>
<proteinExistence type="predicted"/>
<organism evidence="2 3">
    <name type="scientific">Olea europaea subsp. europaea</name>
    <dbReference type="NCBI Taxonomy" id="158383"/>
    <lineage>
        <taxon>Eukaryota</taxon>
        <taxon>Viridiplantae</taxon>
        <taxon>Streptophyta</taxon>
        <taxon>Embryophyta</taxon>
        <taxon>Tracheophyta</taxon>
        <taxon>Spermatophyta</taxon>
        <taxon>Magnoliopsida</taxon>
        <taxon>eudicotyledons</taxon>
        <taxon>Gunneridae</taxon>
        <taxon>Pentapetalae</taxon>
        <taxon>asterids</taxon>
        <taxon>lamiids</taxon>
        <taxon>Lamiales</taxon>
        <taxon>Oleaceae</taxon>
        <taxon>Oleeae</taxon>
        <taxon>Olea</taxon>
    </lineage>
</organism>
<dbReference type="AlphaFoldDB" id="A0A8S0RH04"/>
<accession>A0A8S0RH04</accession>
<gene>
    <name evidence="2" type="ORF">OLEA9_A056154</name>
</gene>
<reference evidence="2 3" key="1">
    <citation type="submission" date="2019-12" db="EMBL/GenBank/DDBJ databases">
        <authorList>
            <person name="Alioto T."/>
            <person name="Alioto T."/>
            <person name="Gomez Garrido J."/>
        </authorList>
    </citation>
    <scope>NUCLEOTIDE SEQUENCE [LARGE SCALE GENOMIC DNA]</scope>
</reference>
<comment type="caution">
    <text evidence="2">The sequence shown here is derived from an EMBL/GenBank/DDBJ whole genome shotgun (WGS) entry which is preliminary data.</text>
</comment>
<evidence type="ECO:0000313" key="3">
    <source>
        <dbReference type="Proteomes" id="UP000594638"/>
    </source>
</evidence>
<protein>
    <submittedName>
        <fullName evidence="2">Uncharacterized protein</fullName>
    </submittedName>
</protein>